<gene>
    <name evidence="1" type="ORF">MRATA1EN22A_LOCUS11891</name>
</gene>
<evidence type="ECO:0000313" key="2">
    <source>
        <dbReference type="Proteomes" id="UP001162501"/>
    </source>
</evidence>
<reference evidence="1" key="1">
    <citation type="submission" date="2023-05" db="EMBL/GenBank/DDBJ databases">
        <authorList>
            <consortium name="ELIXIR-Norway"/>
        </authorList>
    </citation>
    <scope>NUCLEOTIDE SEQUENCE</scope>
</reference>
<accession>A0AC59YZ74</accession>
<proteinExistence type="predicted"/>
<sequence length="136" mass="14421">MVWIGEPKTHMEGQNSRTREFATLAFLVSHQRVGCASDIMGGLTPRTPLRVRPLVSNEITGGTAGSSGAKPWDCCSSACLPENSWAVFVEGIYGQQGMATTPLGSGGLPAPYPKRYALTWDCGALRGVWAGAFGTM</sequence>
<protein>
    <submittedName>
        <fullName evidence="1">Uncharacterized protein</fullName>
    </submittedName>
</protein>
<name>A0AC59YZ74_RANTA</name>
<evidence type="ECO:0000313" key="1">
    <source>
        <dbReference type="EMBL" id="CAN0090843.1"/>
    </source>
</evidence>
<dbReference type="Proteomes" id="UP001162501">
    <property type="component" value="Chromosome 21"/>
</dbReference>
<reference evidence="1" key="2">
    <citation type="submission" date="2025-03" db="EMBL/GenBank/DDBJ databases">
        <authorList>
            <consortium name="ELIXIR-Norway"/>
            <consortium name="Elixir Norway"/>
        </authorList>
    </citation>
    <scope>NUCLEOTIDE SEQUENCE</scope>
</reference>
<organism evidence="1 2">
    <name type="scientific">Rangifer tarandus platyrhynchus</name>
    <name type="common">Svalbard reindeer</name>
    <dbReference type="NCBI Taxonomy" id="3082113"/>
    <lineage>
        <taxon>Eukaryota</taxon>
        <taxon>Metazoa</taxon>
        <taxon>Chordata</taxon>
        <taxon>Craniata</taxon>
        <taxon>Vertebrata</taxon>
        <taxon>Euteleostomi</taxon>
        <taxon>Mammalia</taxon>
        <taxon>Eutheria</taxon>
        <taxon>Laurasiatheria</taxon>
        <taxon>Artiodactyla</taxon>
        <taxon>Ruminantia</taxon>
        <taxon>Pecora</taxon>
        <taxon>Cervidae</taxon>
        <taxon>Odocoileinae</taxon>
        <taxon>Rangifer</taxon>
    </lineage>
</organism>
<dbReference type="EMBL" id="OX596105">
    <property type="protein sequence ID" value="CAN0090843.1"/>
    <property type="molecule type" value="Genomic_DNA"/>
</dbReference>